<keyword evidence="7 12" id="KW-0560">Oxidoreductase</keyword>
<evidence type="ECO:0000256" key="2">
    <source>
        <dbReference type="ARBA" id="ARBA00010617"/>
    </source>
</evidence>
<dbReference type="GO" id="GO:0016705">
    <property type="term" value="F:oxidoreductase activity, acting on paired donors, with incorporation or reduction of molecular oxygen"/>
    <property type="evidence" value="ECO:0007669"/>
    <property type="project" value="InterPro"/>
</dbReference>
<dbReference type="GO" id="GO:0020037">
    <property type="term" value="F:heme binding"/>
    <property type="evidence" value="ECO:0007669"/>
    <property type="project" value="InterPro"/>
</dbReference>
<evidence type="ECO:0008006" key="15">
    <source>
        <dbReference type="Google" id="ProtNLM"/>
    </source>
</evidence>
<dbReference type="Gene3D" id="1.10.630.10">
    <property type="entry name" value="Cytochrome P450"/>
    <property type="match status" value="1"/>
</dbReference>
<dbReference type="AlphaFoldDB" id="A0A444YBT5"/>
<keyword evidence="5 11" id="KW-0479">Metal-binding</keyword>
<keyword evidence="6" id="KW-1133">Transmembrane helix</keyword>
<keyword evidence="3 11" id="KW-0349">Heme</keyword>
<dbReference type="PRINTS" id="PR00385">
    <property type="entry name" value="P450"/>
</dbReference>
<name>A0A444YBT5_ARAHY</name>
<comment type="caution">
    <text evidence="13">The sequence shown here is derived from an EMBL/GenBank/DDBJ whole genome shotgun (WGS) entry which is preliminary data.</text>
</comment>
<evidence type="ECO:0000256" key="1">
    <source>
        <dbReference type="ARBA" id="ARBA00004167"/>
    </source>
</evidence>
<dbReference type="InterPro" id="IPR001128">
    <property type="entry name" value="Cyt_P450"/>
</dbReference>
<dbReference type="Gramene" id="arahy.Tifrunner.gnm2.ann2.Ah17g153600.1">
    <property type="protein sequence ID" value="arahy.Tifrunner.gnm2.ann2.Ah17g153600.1-CDS"/>
    <property type="gene ID" value="arahy.Tifrunner.gnm2.ann2.Ah17g153600"/>
</dbReference>
<feature type="binding site" description="axial binding residue" evidence="11">
    <location>
        <position position="470"/>
    </location>
    <ligand>
        <name>heme</name>
        <dbReference type="ChEBI" id="CHEBI:30413"/>
    </ligand>
    <ligandPart>
        <name>Fe</name>
        <dbReference type="ChEBI" id="CHEBI:18248"/>
    </ligandPart>
</feature>
<dbReference type="GO" id="GO:0004497">
    <property type="term" value="F:monooxygenase activity"/>
    <property type="evidence" value="ECO:0007669"/>
    <property type="project" value="UniProtKB-KW"/>
</dbReference>
<dbReference type="OrthoDB" id="1470350at2759"/>
<sequence length="522" mass="58796">MVLQFDPKFLTSFALVVSMVLFMLYNDLVVKPKRLRSKLSNQGINGPTPSFMIGNIWEIKKAKELITTTPKSPNLEPVDVHDCASLSFPFIETWKQKYGKVFTFSIGNTQILVVNKPEIVRDIITCKSLDLGRPSYEKKTLGPLLGQGIATSNGTKWANQRKILAPELYMEKVKGMMTMIGECATSLVNSWDDIIKENGGSANIKVDEYFREFSGDVISRACFGSNYSKGKQIFSKLEALQEILSKNSLVIWIPGIIKYLPTRNNREAWKLEKDVKNCILEVVRDRKKYANDDNNKFKDLLQMVLEAAKNSNLSEGVIENFIVDNCKTIYVAGYETTAITAAWCLMLLASNQEWQDLVRAEALQICNGKIPDSTMLSKMKQLTMVIHETLRLYSPIPVISREALKDMKFGDLNVPKGVLIWAMPLTSHTDPDIWGSDAYKFKPERFANGVSGACKLPHMYMPFGMGPRVCLGRDLAMTELKILLSLILSNFSFSLSPEYIHSPSLKLLVEPQYGVNLLVKKL</sequence>
<dbReference type="SUPFAM" id="SSF48264">
    <property type="entry name" value="Cytochrome P450"/>
    <property type="match status" value="1"/>
</dbReference>
<comment type="cofactor">
    <cofactor evidence="11">
        <name>heme</name>
        <dbReference type="ChEBI" id="CHEBI:30413"/>
    </cofactor>
</comment>
<evidence type="ECO:0000256" key="4">
    <source>
        <dbReference type="ARBA" id="ARBA00022692"/>
    </source>
</evidence>
<comment type="subcellular location">
    <subcellularLocation>
        <location evidence="1">Membrane</location>
        <topology evidence="1">Single-pass membrane protein</topology>
    </subcellularLocation>
</comment>
<evidence type="ECO:0000256" key="11">
    <source>
        <dbReference type="PIRSR" id="PIRSR602401-1"/>
    </source>
</evidence>
<dbReference type="GO" id="GO:0005506">
    <property type="term" value="F:iron ion binding"/>
    <property type="evidence" value="ECO:0007669"/>
    <property type="project" value="InterPro"/>
</dbReference>
<comment type="similarity">
    <text evidence="2 12">Belongs to the cytochrome P450 family.</text>
</comment>
<keyword evidence="4" id="KW-0812">Transmembrane</keyword>
<evidence type="ECO:0000256" key="6">
    <source>
        <dbReference type="ARBA" id="ARBA00022989"/>
    </source>
</evidence>
<evidence type="ECO:0000256" key="3">
    <source>
        <dbReference type="ARBA" id="ARBA00022617"/>
    </source>
</evidence>
<dbReference type="PANTHER" id="PTHR24282">
    <property type="entry name" value="CYTOCHROME P450 FAMILY MEMBER"/>
    <property type="match status" value="1"/>
</dbReference>
<keyword evidence="10" id="KW-0472">Membrane</keyword>
<organism evidence="13 14">
    <name type="scientific">Arachis hypogaea</name>
    <name type="common">Peanut</name>
    <dbReference type="NCBI Taxonomy" id="3818"/>
    <lineage>
        <taxon>Eukaryota</taxon>
        <taxon>Viridiplantae</taxon>
        <taxon>Streptophyta</taxon>
        <taxon>Embryophyta</taxon>
        <taxon>Tracheophyta</taxon>
        <taxon>Spermatophyta</taxon>
        <taxon>Magnoliopsida</taxon>
        <taxon>eudicotyledons</taxon>
        <taxon>Gunneridae</taxon>
        <taxon>Pentapetalae</taxon>
        <taxon>rosids</taxon>
        <taxon>fabids</taxon>
        <taxon>Fabales</taxon>
        <taxon>Fabaceae</taxon>
        <taxon>Papilionoideae</taxon>
        <taxon>50 kb inversion clade</taxon>
        <taxon>dalbergioids sensu lato</taxon>
        <taxon>Dalbergieae</taxon>
        <taxon>Pterocarpus clade</taxon>
        <taxon>Arachis</taxon>
    </lineage>
</organism>
<dbReference type="InterPro" id="IPR002401">
    <property type="entry name" value="Cyt_P450_E_grp-I"/>
</dbReference>
<accession>A0A444YBT5</accession>
<evidence type="ECO:0000313" key="14">
    <source>
        <dbReference type="Proteomes" id="UP000289738"/>
    </source>
</evidence>
<evidence type="ECO:0000256" key="8">
    <source>
        <dbReference type="ARBA" id="ARBA00023004"/>
    </source>
</evidence>
<protein>
    <recommendedName>
        <fullName evidence="15">Cytochrome P450</fullName>
    </recommendedName>
</protein>
<gene>
    <name evidence="13" type="ORF">Ahy_B07g087362</name>
</gene>
<evidence type="ECO:0000256" key="10">
    <source>
        <dbReference type="ARBA" id="ARBA00023136"/>
    </source>
</evidence>
<dbReference type="InterPro" id="IPR036396">
    <property type="entry name" value="Cyt_P450_sf"/>
</dbReference>
<keyword evidence="14" id="KW-1185">Reference proteome</keyword>
<evidence type="ECO:0000256" key="9">
    <source>
        <dbReference type="ARBA" id="ARBA00023033"/>
    </source>
</evidence>
<dbReference type="Proteomes" id="UP000289738">
    <property type="component" value="Chromosome B07"/>
</dbReference>
<reference evidence="13 14" key="1">
    <citation type="submission" date="2019-01" db="EMBL/GenBank/DDBJ databases">
        <title>Sequencing of cultivated peanut Arachis hypogaea provides insights into genome evolution and oil improvement.</title>
        <authorList>
            <person name="Chen X."/>
        </authorList>
    </citation>
    <scope>NUCLEOTIDE SEQUENCE [LARGE SCALE GENOMIC DNA]</scope>
    <source>
        <strain evidence="14">cv. Fuhuasheng</strain>
        <tissue evidence="13">Leaves</tissue>
    </source>
</reference>
<keyword evidence="8 11" id="KW-0408">Iron</keyword>
<evidence type="ECO:0000313" key="13">
    <source>
        <dbReference type="EMBL" id="RYQ99418.1"/>
    </source>
</evidence>
<dbReference type="InterPro" id="IPR017972">
    <property type="entry name" value="Cyt_P450_CS"/>
</dbReference>
<proteinExistence type="inferred from homology"/>
<evidence type="ECO:0000256" key="12">
    <source>
        <dbReference type="RuleBase" id="RU000461"/>
    </source>
</evidence>
<evidence type="ECO:0000256" key="5">
    <source>
        <dbReference type="ARBA" id="ARBA00022723"/>
    </source>
</evidence>
<dbReference type="STRING" id="3818.A0A444YBT5"/>
<dbReference type="InterPro" id="IPR050665">
    <property type="entry name" value="Cytochrome_P450_Monooxygen"/>
</dbReference>
<dbReference type="SMR" id="A0A444YBT5"/>
<dbReference type="Pfam" id="PF00067">
    <property type="entry name" value="p450"/>
    <property type="match status" value="1"/>
</dbReference>
<evidence type="ECO:0000256" key="7">
    <source>
        <dbReference type="ARBA" id="ARBA00023002"/>
    </source>
</evidence>
<dbReference type="EMBL" id="SDMP01000017">
    <property type="protein sequence ID" value="RYQ99418.1"/>
    <property type="molecule type" value="Genomic_DNA"/>
</dbReference>
<keyword evidence="9 12" id="KW-0503">Monooxygenase</keyword>
<dbReference type="PANTHER" id="PTHR24282:SF196">
    <property type="entry name" value="CYTOCHROME P450 714C2"/>
    <property type="match status" value="1"/>
</dbReference>
<dbReference type="PRINTS" id="PR00463">
    <property type="entry name" value="EP450I"/>
</dbReference>
<dbReference type="GO" id="GO:0016020">
    <property type="term" value="C:membrane"/>
    <property type="evidence" value="ECO:0007669"/>
    <property type="project" value="UniProtKB-SubCell"/>
</dbReference>
<dbReference type="PROSITE" id="PS00086">
    <property type="entry name" value="CYTOCHROME_P450"/>
    <property type="match status" value="1"/>
</dbReference>